<feature type="region of interest" description="Disordered" evidence="4">
    <location>
        <begin position="370"/>
        <end position="393"/>
    </location>
</feature>
<feature type="compositionally biased region" description="Polar residues" evidence="4">
    <location>
        <begin position="445"/>
        <end position="459"/>
    </location>
</feature>
<dbReference type="SUPFAM" id="SSF57997">
    <property type="entry name" value="Tropomyosin"/>
    <property type="match status" value="1"/>
</dbReference>
<dbReference type="Gene3D" id="2.60.40.1260">
    <property type="entry name" value="Lamin Tail domain"/>
    <property type="match status" value="1"/>
</dbReference>
<dbReference type="Gene3D" id="1.20.5.1160">
    <property type="entry name" value="Vasodilator-stimulated phosphoprotein"/>
    <property type="match status" value="2"/>
</dbReference>
<feature type="compositionally biased region" description="Basic and acidic residues" evidence="4">
    <location>
        <begin position="687"/>
        <end position="698"/>
    </location>
</feature>
<dbReference type="GO" id="GO:0005200">
    <property type="term" value="F:structural constituent of cytoskeleton"/>
    <property type="evidence" value="ECO:0007669"/>
    <property type="project" value="TreeGrafter"/>
</dbReference>
<sequence length="1664" mass="189697">MRELKDQLCTLLVTFQDDKEPNKEITTAHTFASTKQEDYPQYRRIVHSRHTDRDEFGRPLSVTERLSQSSLSASIGPLGSDMVEHRRALSSPPFSVTVSPNSPNIEKPKSVPQINTQRQHNSISLPRSVDPLLTIHEVSLAYTSPKSTTPTSAPLQEPTFPNNTLPGLLIAKNKQTAPATITTFPTSGSVHILLPPKEANKTIKINGKQTTKTMNTKLPYVVKRPEGDWAYNRSNGQLQISDKPQKSEMERQTSTATSIPTRGEGGTTGDAETSIIPVRVLQQQKTKNGSSGTYSPAAGSIDKKGRGKNGEMEQQKASRRKRNLNLEKVAVPLFNNFTSSSFTSSTTTPLTTQMNAPISGVSGLPMLTHHQSKSYESSEQSSMREQRGKGKAKTVFQKTTCELLTEKSVTTFGKPRVLRQQAVEQQVSQQHVPSSPQHVPSSQQNVPFTPQNVPPSAQQPRGLPRYKHETDREMEAHLITRYDNGNGRIVEEERRPIPQPRGGISPLREIQKPEDQQRKDILMQEQSRSVEQFKRSTTKNGSTDILKPLLIESEPAKTRILSSPEENGHKPVVILPTKARPEVQKPRLIDYATYKREVQELQRRAAKVDNRGVYEEVTTPPLPPPMSPAIVLPRKQPSLDKTTLTGQRVQKSKEAEPAMETTIRYFAREELWEKRGGLPPTEPILTSRREGSSSEEEMKRLEEARLKREAEEAKLRRERAAIEEKRRIELEQQRRRRLAEEEALEAARRRKAIEIEEEKRKILLEKQEKAAEAARRPPGPPIPSSHSTSFYESFERFSSRTTSLATPTVPIESKQPAVKDQIQLIPAVPLTLTEWAVPIKMAEEKKTEELTPKGREIVKKEEPIKQELAKIPAREYEEIDTSTDAGKRLFEQLKRELEYEEEIDTEVRRMRRAKGEDKKEGEEEEEELGSVGQTLEHSPPILPSSTEGEMDSEPVEEAPSSVTEEANGHWREHWGEISNGIGGGVLSPRHAVKVSMSGELPPLMEEEEEMQPSSTLDARLEALQTSREIPVRRPPLSIPPPKPPHSIPSIGDRRRADSSFSSAFSVFPVSPAHTMEYSPASSDYRSAISARQHFPRLMRPISPAPSGGHSRVLKMVSETSSISSRPLSPYPGSTAASAIRDTREREKKEMSDLNDRLAIYIEKVRFLEAQNRKLAVDLDFLRKRWGRDASNVRDMFEADLRQARKLINETEKQREELERKARAMAEEMAQLKRKNEEASHVHEEDKERMDELLLKLAALESELAALRRRIAIVEEDVKVLKRENSRLTGELQRTKTELDQETLNRIDHQNQVQTLLEELDFLRRAHDQEIQDLQAMAARDTTQENREFFRNELASAMREIREDYERINSRNRTDIESWYKLKVQEIQTQSARQSMEHNYAKEEIKRLRTQLGDLRGNWLTWRGSYLSVSKLTSKNNSLLEKQAEELAYQLEDDQRSYDSALNDRDTQTRRMRDECQALMVELQMLLDTKQTLDAEIAIYRRMLEGEEDRAGLKQLVEQVVRTHQIKQSDESESTRTLRGEKSSRQSYQRFAKGNVSILETSSEGKYIVLENTHRSKEEPIGEWKLRRRIDGRREIVYTFPRDFVLRPGKTVKIWANGHGIHSPPDQLVYEGEDTFGVGYNVQTILYNRENEERASLIQRSSGRQ</sequence>
<dbReference type="GO" id="GO:0031507">
    <property type="term" value="P:heterochromatin formation"/>
    <property type="evidence" value="ECO:0007669"/>
    <property type="project" value="TreeGrafter"/>
</dbReference>
<dbReference type="GO" id="GO:0005882">
    <property type="term" value="C:intermediate filament"/>
    <property type="evidence" value="ECO:0007669"/>
    <property type="project" value="UniProtKB-KW"/>
</dbReference>
<proteinExistence type="inferred from homology"/>
<evidence type="ECO:0000313" key="7">
    <source>
        <dbReference type="EMBL" id="CAD2178942.1"/>
    </source>
</evidence>
<dbReference type="PANTHER" id="PTHR45721:SF12">
    <property type="entry name" value="INTERMEDIATE FILAMENT PROTEIN IFA-1"/>
    <property type="match status" value="1"/>
</dbReference>
<dbReference type="SUPFAM" id="SSF64593">
    <property type="entry name" value="Intermediate filament protein, coiled coil region"/>
    <property type="match status" value="2"/>
</dbReference>
<evidence type="ECO:0000256" key="3">
    <source>
        <dbReference type="RuleBase" id="RU000685"/>
    </source>
</evidence>
<evidence type="ECO:0000256" key="2">
    <source>
        <dbReference type="ARBA" id="ARBA00023054"/>
    </source>
</evidence>
<evidence type="ECO:0000259" key="5">
    <source>
        <dbReference type="PROSITE" id="PS51841"/>
    </source>
</evidence>
<feature type="compositionally biased region" description="Basic and acidic residues" evidence="4">
    <location>
        <begin position="301"/>
        <end position="316"/>
    </location>
</feature>
<comment type="caution">
    <text evidence="7">The sequence shown here is derived from an EMBL/GenBank/DDBJ whole genome shotgun (WGS) entry which is preliminary data.</text>
</comment>
<organism evidence="7 8">
    <name type="scientific">Meloidogyne enterolobii</name>
    <name type="common">Root-knot nematode worm</name>
    <name type="synonym">Meloidogyne mayaguensis</name>
    <dbReference type="NCBI Taxonomy" id="390850"/>
    <lineage>
        <taxon>Eukaryota</taxon>
        <taxon>Metazoa</taxon>
        <taxon>Ecdysozoa</taxon>
        <taxon>Nematoda</taxon>
        <taxon>Chromadorea</taxon>
        <taxon>Rhabditida</taxon>
        <taxon>Tylenchina</taxon>
        <taxon>Tylenchomorpha</taxon>
        <taxon>Tylenchoidea</taxon>
        <taxon>Meloidogynidae</taxon>
        <taxon>Meloidogyninae</taxon>
        <taxon>Meloidogyne</taxon>
    </lineage>
</organism>
<feature type="compositionally biased region" description="Basic and acidic residues" evidence="4">
    <location>
        <begin position="1526"/>
        <end position="1543"/>
    </location>
</feature>
<dbReference type="GO" id="GO:0007097">
    <property type="term" value="P:nuclear migration"/>
    <property type="evidence" value="ECO:0007669"/>
    <property type="project" value="TreeGrafter"/>
</dbReference>
<dbReference type="Proteomes" id="UP000580250">
    <property type="component" value="Unassembled WGS sequence"/>
</dbReference>
<feature type="region of interest" description="Disordered" evidence="4">
    <location>
        <begin position="1031"/>
        <end position="1055"/>
    </location>
</feature>
<name>A0A6V7VVX6_MELEN</name>
<keyword evidence="2" id="KW-0175">Coiled coil</keyword>
<evidence type="ECO:0000256" key="4">
    <source>
        <dbReference type="SAM" id="MobiDB-lite"/>
    </source>
</evidence>
<feature type="region of interest" description="Disordered" evidence="4">
    <location>
        <begin position="92"/>
        <end position="115"/>
    </location>
</feature>
<dbReference type="InterPro" id="IPR018039">
    <property type="entry name" value="IF_conserved"/>
</dbReference>
<feature type="region of interest" description="Disordered" evidence="4">
    <location>
        <begin position="676"/>
        <end position="698"/>
    </location>
</feature>
<dbReference type="InterPro" id="IPR039008">
    <property type="entry name" value="IF_rod_dom"/>
</dbReference>
<gene>
    <name evidence="7" type="ORF">MENT_LOCUS30921</name>
</gene>
<feature type="region of interest" description="Disordered" evidence="4">
    <location>
        <begin position="284"/>
        <end position="323"/>
    </location>
</feature>
<dbReference type="GO" id="GO:0051664">
    <property type="term" value="P:nuclear pore localization"/>
    <property type="evidence" value="ECO:0007669"/>
    <property type="project" value="TreeGrafter"/>
</dbReference>
<protein>
    <submittedName>
        <fullName evidence="7">Uncharacterized protein</fullName>
    </submittedName>
</protein>
<feature type="compositionally biased region" description="Polar residues" evidence="4">
    <location>
        <begin position="284"/>
        <end position="294"/>
    </location>
</feature>
<dbReference type="Pfam" id="PF00932">
    <property type="entry name" value="LTD"/>
    <property type="match status" value="1"/>
</dbReference>
<reference evidence="7 8" key="1">
    <citation type="submission" date="2020-08" db="EMBL/GenBank/DDBJ databases">
        <authorList>
            <person name="Koutsovoulos G."/>
            <person name="Danchin GJ E."/>
        </authorList>
    </citation>
    <scope>NUCLEOTIDE SEQUENCE [LARGE SCALE GENOMIC DNA]</scope>
</reference>
<feature type="compositionally biased region" description="Pro residues" evidence="4">
    <location>
        <begin position="1032"/>
        <end position="1046"/>
    </location>
</feature>
<dbReference type="OrthoDB" id="102442at2759"/>
<accession>A0A6V7VVX6</accession>
<feature type="region of interest" description="Disordered" evidence="4">
    <location>
        <begin position="237"/>
        <end position="271"/>
    </location>
</feature>
<dbReference type="Pfam" id="PF00038">
    <property type="entry name" value="Filament"/>
    <property type="match status" value="1"/>
</dbReference>
<keyword evidence="1 3" id="KW-0403">Intermediate filament</keyword>
<dbReference type="EMBL" id="CAJEWN010000332">
    <property type="protein sequence ID" value="CAD2178942.1"/>
    <property type="molecule type" value="Genomic_DNA"/>
</dbReference>
<feature type="region of interest" description="Disordered" evidence="4">
    <location>
        <begin position="1122"/>
        <end position="1145"/>
    </location>
</feature>
<dbReference type="FunFam" id="1.20.5.170:FF:000058">
    <property type="entry name" value="Intermediate filament protein B"/>
    <property type="match status" value="1"/>
</dbReference>
<dbReference type="FunFam" id="1.20.5.500:FF:000001">
    <property type="entry name" value="Type II keratin 23"/>
    <property type="match status" value="1"/>
</dbReference>
<feature type="region of interest" description="Disordered" evidence="4">
    <location>
        <begin position="767"/>
        <end position="808"/>
    </location>
</feature>
<feature type="compositionally biased region" description="Basic and acidic residues" evidence="4">
    <location>
        <begin position="966"/>
        <end position="975"/>
    </location>
</feature>
<evidence type="ECO:0000259" key="6">
    <source>
        <dbReference type="PROSITE" id="PS51842"/>
    </source>
</evidence>
<comment type="similarity">
    <text evidence="3">Belongs to the intermediate filament family.</text>
</comment>
<dbReference type="GO" id="GO:0006998">
    <property type="term" value="P:nuclear envelope organization"/>
    <property type="evidence" value="ECO:0007669"/>
    <property type="project" value="TreeGrafter"/>
</dbReference>
<evidence type="ECO:0000313" key="8">
    <source>
        <dbReference type="Proteomes" id="UP000580250"/>
    </source>
</evidence>
<dbReference type="PROSITE" id="PS51841">
    <property type="entry name" value="LTD"/>
    <property type="match status" value="1"/>
</dbReference>
<dbReference type="PROSITE" id="PS00226">
    <property type="entry name" value="IF_ROD_1"/>
    <property type="match status" value="1"/>
</dbReference>
<evidence type="ECO:0000256" key="1">
    <source>
        <dbReference type="ARBA" id="ARBA00022754"/>
    </source>
</evidence>
<dbReference type="FunFam" id="1.20.5.1160:FF:000023">
    <property type="entry name" value="Intermediate filament protein ifa-1"/>
    <property type="match status" value="1"/>
</dbReference>
<dbReference type="Gene3D" id="1.20.5.170">
    <property type="match status" value="1"/>
</dbReference>
<dbReference type="SMART" id="SM01391">
    <property type="entry name" value="Filament"/>
    <property type="match status" value="1"/>
</dbReference>
<feature type="region of interest" description="Disordered" evidence="4">
    <location>
        <begin position="496"/>
        <end position="550"/>
    </location>
</feature>
<feature type="compositionally biased region" description="Basic and acidic residues" evidence="4">
    <location>
        <begin position="509"/>
        <end position="522"/>
    </location>
</feature>
<feature type="compositionally biased region" description="Basic and acidic residues" evidence="4">
    <location>
        <begin position="906"/>
        <end position="921"/>
    </location>
</feature>
<dbReference type="PANTHER" id="PTHR45721">
    <property type="entry name" value="LAMIN DM0-RELATED"/>
    <property type="match status" value="1"/>
</dbReference>
<dbReference type="PROSITE" id="PS51842">
    <property type="entry name" value="IF_ROD_2"/>
    <property type="match status" value="1"/>
</dbReference>
<feature type="domain" description="LTD" evidence="5">
    <location>
        <begin position="1543"/>
        <end position="1660"/>
    </location>
</feature>
<feature type="compositionally biased region" description="Polar residues" evidence="4">
    <location>
        <begin position="92"/>
        <end position="104"/>
    </location>
</feature>
<feature type="region of interest" description="Disordered" evidence="4">
    <location>
        <begin position="421"/>
        <end position="463"/>
    </location>
</feature>
<feature type="compositionally biased region" description="Low complexity" evidence="4">
    <location>
        <begin position="421"/>
        <end position="444"/>
    </location>
</feature>
<dbReference type="Gene3D" id="1.20.5.500">
    <property type="entry name" value="Single helix bin"/>
    <property type="match status" value="1"/>
</dbReference>
<feature type="region of interest" description="Disordered" evidence="4">
    <location>
        <begin position="906"/>
        <end position="985"/>
    </location>
</feature>
<dbReference type="InterPro" id="IPR001322">
    <property type="entry name" value="Lamin_tail_dom"/>
</dbReference>
<dbReference type="FunFam" id="2.60.40.1260:FF:000003">
    <property type="entry name" value="Intermediate filament protein A"/>
    <property type="match status" value="1"/>
</dbReference>
<dbReference type="GO" id="GO:0005652">
    <property type="term" value="C:nuclear lamina"/>
    <property type="evidence" value="ECO:0007669"/>
    <property type="project" value="TreeGrafter"/>
</dbReference>
<dbReference type="GO" id="GO:0090435">
    <property type="term" value="P:protein localization to nuclear envelope"/>
    <property type="evidence" value="ECO:0007669"/>
    <property type="project" value="TreeGrafter"/>
</dbReference>
<dbReference type="InterPro" id="IPR036415">
    <property type="entry name" value="Lamin_tail_dom_sf"/>
</dbReference>
<feature type="region of interest" description="Disordered" evidence="4">
    <location>
        <begin position="1526"/>
        <end position="1546"/>
    </location>
</feature>
<dbReference type="SUPFAM" id="SSF74853">
    <property type="entry name" value="Lamin A/C globular tail domain"/>
    <property type="match status" value="1"/>
</dbReference>
<feature type="domain" description="IF rod" evidence="6">
    <location>
        <begin position="1146"/>
        <end position="1510"/>
    </location>
</feature>